<reference evidence="3 4" key="1">
    <citation type="submission" date="2011-12" db="EMBL/GenBank/DDBJ databases">
        <authorList>
            <person name="Kriszt B."/>
            <person name="Tancsics A."/>
            <person name="Cserhati M."/>
            <person name="Toth A."/>
            <person name="Nagy I."/>
            <person name="Horvath B."/>
            <person name="Tamura T."/>
            <person name="Kukolya J."/>
            <person name="Szoboszlay S."/>
        </authorList>
    </citation>
    <scope>NUCLEOTIDE SEQUENCE [LARGE SCALE GENOMIC DNA]</scope>
    <source>
        <strain evidence="3 4">AK37</strain>
    </source>
</reference>
<dbReference type="InterPro" id="IPR024498">
    <property type="entry name" value="DUF2786"/>
</dbReference>
<dbReference type="InterPro" id="IPR055592">
    <property type="entry name" value="DUF7168"/>
</dbReference>
<name>H0JW17_9NOCA</name>
<dbReference type="PATRIC" id="fig|1114960.4.peg.3968"/>
<feature type="domain" description="DUF2786" evidence="1">
    <location>
        <begin position="159"/>
        <end position="196"/>
    </location>
</feature>
<sequence length="387" mass="42148">MPCATLRRMRSDRTHVRSDGLNEHSLLAELGGAYERGWQPADVLHVTARSGGPSDVALTAATMLFDAQIRRAAERAPVEWVRQLDEITRRHPRPAHAAGAPTLADGLFRAFPDVTRFEIEGLAFTWKYLPSFAILTPPPSRWPSVRSGDPSAPAPPDTRILERIRALLSKAESTDFPDEAEALTAKAQELVSRHAVGAALLAGPDSGTDPVVGRRIHLDSPYIREKVLLLTAIGDANRVRTVWFTRVQIATIVGTATDLQQAEMLYTSLLVQAGRAVQAAGTAGRRGSSATSFRRAFLTGYAHRIGERLREADVRATAHAAADAQMPITKLAPILARRSDAVDTEFRRLFPVTRDSRSRGVDADGFHAGRDAAETASLTTEFRTVGR</sequence>
<organism evidence="3 4">
    <name type="scientific">Rhodococcus pyridinivorans AK37</name>
    <dbReference type="NCBI Taxonomy" id="1114960"/>
    <lineage>
        <taxon>Bacteria</taxon>
        <taxon>Bacillati</taxon>
        <taxon>Actinomycetota</taxon>
        <taxon>Actinomycetes</taxon>
        <taxon>Mycobacteriales</taxon>
        <taxon>Nocardiaceae</taxon>
        <taxon>Rhodococcus</taxon>
    </lineage>
</organism>
<dbReference type="Pfam" id="PF10979">
    <property type="entry name" value="DUF2786"/>
    <property type="match status" value="1"/>
</dbReference>
<comment type="caution">
    <text evidence="3">The sequence shown here is derived from an EMBL/GenBank/DDBJ whole genome shotgun (WGS) entry which is preliminary data.</text>
</comment>
<dbReference type="EMBL" id="AHBW01000054">
    <property type="protein sequence ID" value="EHK81568.1"/>
    <property type="molecule type" value="Genomic_DNA"/>
</dbReference>
<protein>
    <submittedName>
        <fullName evidence="3">Uncharacterized protein</fullName>
    </submittedName>
</protein>
<evidence type="ECO:0000313" key="4">
    <source>
        <dbReference type="Proteomes" id="UP000005064"/>
    </source>
</evidence>
<feature type="domain" description="DUF7168" evidence="2">
    <location>
        <begin position="227"/>
        <end position="322"/>
    </location>
</feature>
<proteinExistence type="predicted"/>
<evidence type="ECO:0000259" key="2">
    <source>
        <dbReference type="Pfam" id="PF23771"/>
    </source>
</evidence>
<dbReference type="Proteomes" id="UP000005064">
    <property type="component" value="Unassembled WGS sequence"/>
</dbReference>
<gene>
    <name evidence="3" type="ORF">AK37_19448</name>
</gene>
<dbReference type="AlphaFoldDB" id="H0JW17"/>
<accession>H0JW17</accession>
<evidence type="ECO:0000313" key="3">
    <source>
        <dbReference type="EMBL" id="EHK81568.1"/>
    </source>
</evidence>
<dbReference type="Pfam" id="PF23771">
    <property type="entry name" value="DUF7168"/>
    <property type="match status" value="1"/>
</dbReference>
<evidence type="ECO:0000259" key="1">
    <source>
        <dbReference type="Pfam" id="PF10979"/>
    </source>
</evidence>